<keyword evidence="3" id="KW-0813">Transport</keyword>
<gene>
    <name evidence="10" type="ORF">CYPRO_1937</name>
</gene>
<comment type="similarity">
    <text evidence="2">Belongs to the ABC-2 integral membrane protein family.</text>
</comment>
<feature type="transmembrane region" description="Helical" evidence="8">
    <location>
        <begin position="228"/>
        <end position="255"/>
    </location>
</feature>
<sequence>MKRFAALIAREFRLFFSNNVAVLILFGAPLAYGLFFGFVYYKGVATDLPVAVVDMNSTTTSRMLIDAIDDNQHVAVQRVVPDISMLAHEMLSGEIVAVVSIPERFEQDVLMQRSPALILDVSATNIVNANFAIKGIRTSLETINAGMQIEGLRKQGVPAELASQQFQAFSIQTMNRFNPSLNYLIFLYPGLLATILQQVMLLGLALSFSKEYEEDTFRELTRQTRSPLLILLVKSLPYLFMGWMIWMFCLHVMLYGFGVPMAGSWSVLYGISALFILAVTALGILVSAVIPNQLKATEVLMVIATPAFIISGFTWPLSQMPDWVGWAASVIPLTHFLEALRNIMLAGAGWEHILPEARVLFILTVIPVAAAWIVVRLKVKQALNSESDSN</sequence>
<dbReference type="PROSITE" id="PS51012">
    <property type="entry name" value="ABC_TM2"/>
    <property type="match status" value="1"/>
</dbReference>
<feature type="transmembrane region" description="Helical" evidence="8">
    <location>
        <begin position="267"/>
        <end position="290"/>
    </location>
</feature>
<evidence type="ECO:0000256" key="3">
    <source>
        <dbReference type="ARBA" id="ARBA00022448"/>
    </source>
</evidence>
<evidence type="ECO:0000256" key="4">
    <source>
        <dbReference type="ARBA" id="ARBA00022475"/>
    </source>
</evidence>
<reference evidence="10 11" key="1">
    <citation type="submission" date="2018-03" db="EMBL/GenBank/DDBJ databases">
        <title>Phenotypic and genomic properties of Cyclonatronum proteinivorum gen. nov., sp. nov., a haloalkaliphilic bacteroidete from soda lakes possessing Na+-translocating rhodopsin.</title>
        <authorList>
            <person name="Toshchakov S.V."/>
            <person name="Korzhenkov A."/>
            <person name="Samarov N.I."/>
            <person name="Kublanov I.V."/>
            <person name="Muntyan M.S."/>
            <person name="Sorokin D.Y."/>
        </authorList>
    </citation>
    <scope>NUCLEOTIDE SEQUENCE [LARGE SCALE GENOMIC DNA]</scope>
    <source>
        <strain evidence="10 11">Omega</strain>
    </source>
</reference>
<dbReference type="RefSeq" id="WP_114984411.1">
    <property type="nucleotide sequence ID" value="NZ_CP027806.1"/>
</dbReference>
<feature type="transmembrane region" description="Helical" evidence="8">
    <location>
        <begin position="183"/>
        <end position="208"/>
    </location>
</feature>
<dbReference type="InterPro" id="IPR013525">
    <property type="entry name" value="ABC2_TM"/>
</dbReference>
<dbReference type="GO" id="GO:0140359">
    <property type="term" value="F:ABC-type transporter activity"/>
    <property type="evidence" value="ECO:0007669"/>
    <property type="project" value="InterPro"/>
</dbReference>
<evidence type="ECO:0000313" key="11">
    <source>
        <dbReference type="Proteomes" id="UP000254808"/>
    </source>
</evidence>
<evidence type="ECO:0000256" key="8">
    <source>
        <dbReference type="SAM" id="Phobius"/>
    </source>
</evidence>
<evidence type="ECO:0000256" key="2">
    <source>
        <dbReference type="ARBA" id="ARBA00007783"/>
    </source>
</evidence>
<protein>
    <submittedName>
        <fullName evidence="10">ABC-2 type transport system permease protein</fullName>
    </submittedName>
</protein>
<dbReference type="Gene3D" id="3.40.1710.10">
    <property type="entry name" value="abc type-2 transporter like domain"/>
    <property type="match status" value="1"/>
</dbReference>
<dbReference type="KEGG" id="cprv:CYPRO_1937"/>
<dbReference type="Proteomes" id="UP000254808">
    <property type="component" value="Chromosome"/>
</dbReference>
<keyword evidence="5 8" id="KW-0812">Transmembrane</keyword>
<evidence type="ECO:0000256" key="7">
    <source>
        <dbReference type="ARBA" id="ARBA00023136"/>
    </source>
</evidence>
<dbReference type="OrthoDB" id="9811522at2"/>
<feature type="transmembrane region" description="Helical" evidence="8">
    <location>
        <begin position="299"/>
        <end position="317"/>
    </location>
</feature>
<dbReference type="InterPro" id="IPR047817">
    <property type="entry name" value="ABC2_TM_bact-type"/>
</dbReference>
<feature type="transmembrane region" description="Helical" evidence="8">
    <location>
        <begin position="20"/>
        <end position="41"/>
    </location>
</feature>
<dbReference type="GO" id="GO:0005886">
    <property type="term" value="C:plasma membrane"/>
    <property type="evidence" value="ECO:0007669"/>
    <property type="project" value="UniProtKB-SubCell"/>
</dbReference>
<comment type="subcellular location">
    <subcellularLocation>
        <location evidence="1">Cell membrane</location>
        <topology evidence="1">Multi-pass membrane protein</topology>
    </subcellularLocation>
</comment>
<dbReference type="EMBL" id="CP027806">
    <property type="protein sequence ID" value="AXJ01187.1"/>
    <property type="molecule type" value="Genomic_DNA"/>
</dbReference>
<name>A0A345UL35_9BACT</name>
<evidence type="ECO:0000313" key="10">
    <source>
        <dbReference type="EMBL" id="AXJ01187.1"/>
    </source>
</evidence>
<keyword evidence="6 8" id="KW-1133">Transmembrane helix</keyword>
<feature type="transmembrane region" description="Helical" evidence="8">
    <location>
        <begin position="357"/>
        <end position="375"/>
    </location>
</feature>
<evidence type="ECO:0000256" key="1">
    <source>
        <dbReference type="ARBA" id="ARBA00004651"/>
    </source>
</evidence>
<dbReference type="PANTHER" id="PTHR30294">
    <property type="entry name" value="MEMBRANE COMPONENT OF ABC TRANSPORTER YHHJ-RELATED"/>
    <property type="match status" value="1"/>
</dbReference>
<dbReference type="Pfam" id="PF12698">
    <property type="entry name" value="ABC2_membrane_3"/>
    <property type="match status" value="1"/>
</dbReference>
<dbReference type="PANTHER" id="PTHR30294:SF46">
    <property type="entry name" value="ABC TRANSPORTER PERMEASE"/>
    <property type="match status" value="1"/>
</dbReference>
<organism evidence="10 11">
    <name type="scientific">Cyclonatronum proteinivorum</name>
    <dbReference type="NCBI Taxonomy" id="1457365"/>
    <lineage>
        <taxon>Bacteria</taxon>
        <taxon>Pseudomonadati</taxon>
        <taxon>Balneolota</taxon>
        <taxon>Balneolia</taxon>
        <taxon>Balneolales</taxon>
        <taxon>Cyclonatronaceae</taxon>
        <taxon>Cyclonatronum</taxon>
    </lineage>
</organism>
<dbReference type="AlphaFoldDB" id="A0A345UL35"/>
<feature type="domain" description="ABC transmembrane type-2" evidence="9">
    <location>
        <begin position="149"/>
        <end position="378"/>
    </location>
</feature>
<accession>A0A345UL35</accession>
<keyword evidence="11" id="KW-1185">Reference proteome</keyword>
<keyword evidence="4" id="KW-1003">Cell membrane</keyword>
<dbReference type="InterPro" id="IPR051449">
    <property type="entry name" value="ABC-2_transporter_component"/>
</dbReference>
<evidence type="ECO:0000256" key="5">
    <source>
        <dbReference type="ARBA" id="ARBA00022692"/>
    </source>
</evidence>
<keyword evidence="7 8" id="KW-0472">Membrane</keyword>
<evidence type="ECO:0000256" key="6">
    <source>
        <dbReference type="ARBA" id="ARBA00022989"/>
    </source>
</evidence>
<proteinExistence type="inferred from homology"/>
<evidence type="ECO:0000259" key="9">
    <source>
        <dbReference type="PROSITE" id="PS51012"/>
    </source>
</evidence>